<dbReference type="Proteomes" id="UP000261284">
    <property type="component" value="Unassembled WGS sequence"/>
</dbReference>
<evidence type="ECO:0000313" key="1">
    <source>
        <dbReference type="EMBL" id="RFM27927.1"/>
    </source>
</evidence>
<dbReference type="EMBL" id="QTJU01000003">
    <property type="protein sequence ID" value="RFM27927.1"/>
    <property type="molecule type" value="Genomic_DNA"/>
</dbReference>
<name>A0A3E1NJ17_9BACT</name>
<accession>A0A3E1NJ17</accession>
<dbReference type="RefSeq" id="WP_116847174.1">
    <property type="nucleotide sequence ID" value="NZ_QTJU01000003.1"/>
</dbReference>
<dbReference type="OrthoDB" id="275232at2"/>
<evidence type="ECO:0000313" key="2">
    <source>
        <dbReference type="Proteomes" id="UP000261284"/>
    </source>
</evidence>
<organism evidence="1 2">
    <name type="scientific">Deminuibacter soli</name>
    <dbReference type="NCBI Taxonomy" id="2291815"/>
    <lineage>
        <taxon>Bacteria</taxon>
        <taxon>Pseudomonadati</taxon>
        <taxon>Bacteroidota</taxon>
        <taxon>Chitinophagia</taxon>
        <taxon>Chitinophagales</taxon>
        <taxon>Chitinophagaceae</taxon>
        <taxon>Deminuibacter</taxon>
    </lineage>
</organism>
<dbReference type="AlphaFoldDB" id="A0A3E1NJ17"/>
<reference evidence="1 2" key="1">
    <citation type="submission" date="2018-08" db="EMBL/GenBank/DDBJ databases">
        <title>Chitinophagaceae sp. K23C18032701, a novel bacterium isolated from forest soil.</title>
        <authorList>
            <person name="Wang C."/>
        </authorList>
    </citation>
    <scope>NUCLEOTIDE SEQUENCE [LARGE SCALE GENOMIC DNA]</scope>
    <source>
        <strain evidence="1 2">K23C18032701</strain>
    </source>
</reference>
<proteinExistence type="predicted"/>
<protein>
    <submittedName>
        <fullName evidence="1">Uncharacterized protein</fullName>
    </submittedName>
</protein>
<comment type="caution">
    <text evidence="1">The sequence shown here is derived from an EMBL/GenBank/DDBJ whole genome shotgun (WGS) entry which is preliminary data.</text>
</comment>
<keyword evidence="2" id="KW-1185">Reference proteome</keyword>
<gene>
    <name evidence="1" type="ORF">DXN05_10290</name>
</gene>
<sequence>MKVLGIIKEHETSLVKKGISLNDLTILPASSAEIIKLCEYLSSGKVVAAFLHYIFDGENAIAPLAYYTDGEFIWPSYLSYYVNKGYFSLLSEEFILNVKEHNYMVKDVSKNENK</sequence>